<dbReference type="AlphaFoldDB" id="A0A8S8ZLI3"/>
<dbReference type="InterPro" id="IPR036514">
    <property type="entry name" value="SGNH_hydro_sf"/>
</dbReference>
<sequence>MCNNVYLDGSSGVFRVGLSIILRATFSSGPTPRSTMAALKLGLMALAPALAAAADIPLWGQCGGIGWQSAGSACTSVATCTSYNDYYYQCVPKPTSAVVVTTSTKPVTVSATTTSKASTSTTLSTSIKISSTSIKSTSSSSVPAPSATTAKYFISFGDSYSQTGFDINGSKPSSSNPLGNPALPGWTASGGLNWVGFLASQLNTSLTLSYNFASGGATTNASLVTPFAPTVLSFVDQVAQFSSSIASRPAYAPWNSENSLFAVWIGVNDVGNSWWLGESEMNALYGKIMDSYFGRLQVLYEAGARNFVLLGAAPIYYTPLMIDEGASTVATQKVAIAKYNSLLASRLEAFLEVNCDATGKLVDTVAPFEKAVKNPTAYGAPDATCYNEDGVSCLWFNNYHPGVQIQKLVAQAVKSAFAGFF</sequence>
<protein>
    <recommendedName>
        <fullName evidence="2">CBM1 domain-containing protein</fullName>
    </recommendedName>
</protein>
<dbReference type="PANTHER" id="PTHR45642:SF139">
    <property type="entry name" value="SGNH HYDROLASE-TYPE ESTERASE DOMAIN-CONTAINING PROTEIN"/>
    <property type="match status" value="1"/>
</dbReference>
<dbReference type="Proteomes" id="UP000433876">
    <property type="component" value="Unassembled WGS sequence"/>
</dbReference>
<dbReference type="EMBL" id="NMPR01000147">
    <property type="protein sequence ID" value="KAA8629162.1"/>
    <property type="molecule type" value="Genomic_DNA"/>
</dbReference>
<evidence type="ECO:0000313" key="4">
    <source>
        <dbReference type="Proteomes" id="UP000433876"/>
    </source>
</evidence>
<dbReference type="InterPro" id="IPR000254">
    <property type="entry name" value="CBD"/>
</dbReference>
<dbReference type="InterPro" id="IPR050592">
    <property type="entry name" value="GDSL_lipolytic_enzyme"/>
</dbReference>
<accession>A0A8S8ZLI3</accession>
<dbReference type="InterPro" id="IPR035971">
    <property type="entry name" value="CBD_sf"/>
</dbReference>
<reference evidence="3 4" key="1">
    <citation type="submission" date="2017-07" db="EMBL/GenBank/DDBJ databases">
        <title>Genome sequence of the Sordaria macrospora wild type strain R19027.</title>
        <authorList>
            <person name="Nowrousian M."/>
            <person name="Teichert I."/>
            <person name="Kueck U."/>
        </authorList>
    </citation>
    <scope>NUCLEOTIDE SEQUENCE [LARGE SCALE GENOMIC DNA]</scope>
    <source>
        <strain evidence="3 4">R19027</strain>
        <tissue evidence="3">Mycelium</tissue>
    </source>
</reference>
<dbReference type="VEuPathDB" id="FungiDB:SMAC_05675"/>
<dbReference type="Pfam" id="PF00657">
    <property type="entry name" value="Lipase_GDSL"/>
    <property type="match status" value="1"/>
</dbReference>
<dbReference type="SMART" id="SM00236">
    <property type="entry name" value="fCBD"/>
    <property type="match status" value="1"/>
</dbReference>
<dbReference type="Gene3D" id="3.40.50.1110">
    <property type="entry name" value="SGNH hydrolase"/>
    <property type="match status" value="1"/>
</dbReference>
<name>A0A8S8ZLI3_SORMA</name>
<proteinExistence type="predicted"/>
<dbReference type="Pfam" id="PF00734">
    <property type="entry name" value="CBM_1"/>
    <property type="match status" value="1"/>
</dbReference>
<dbReference type="CDD" id="cd01846">
    <property type="entry name" value="fatty_acyltransferase_like"/>
    <property type="match status" value="1"/>
</dbReference>
<dbReference type="GO" id="GO:0005576">
    <property type="term" value="C:extracellular region"/>
    <property type="evidence" value="ECO:0007669"/>
    <property type="project" value="InterPro"/>
</dbReference>
<comment type="caution">
    <text evidence="3">The sequence shown here is derived from an EMBL/GenBank/DDBJ whole genome shotgun (WGS) entry which is preliminary data.</text>
</comment>
<organism evidence="3 4">
    <name type="scientific">Sordaria macrospora</name>
    <dbReference type="NCBI Taxonomy" id="5147"/>
    <lineage>
        <taxon>Eukaryota</taxon>
        <taxon>Fungi</taxon>
        <taxon>Dikarya</taxon>
        <taxon>Ascomycota</taxon>
        <taxon>Pezizomycotina</taxon>
        <taxon>Sordariomycetes</taxon>
        <taxon>Sordariomycetidae</taxon>
        <taxon>Sordariales</taxon>
        <taxon>Sordariaceae</taxon>
        <taxon>Sordaria</taxon>
    </lineage>
</organism>
<evidence type="ECO:0000256" key="1">
    <source>
        <dbReference type="ARBA" id="ARBA00022729"/>
    </source>
</evidence>
<evidence type="ECO:0000259" key="2">
    <source>
        <dbReference type="PROSITE" id="PS51164"/>
    </source>
</evidence>
<dbReference type="SUPFAM" id="SSF52266">
    <property type="entry name" value="SGNH hydrolase"/>
    <property type="match status" value="1"/>
</dbReference>
<dbReference type="PANTHER" id="PTHR45642">
    <property type="entry name" value="GDSL ESTERASE/LIPASE EXL3"/>
    <property type="match status" value="1"/>
</dbReference>
<keyword evidence="1" id="KW-0732">Signal</keyword>
<gene>
    <name evidence="3" type="ORF">SMACR_05675</name>
</gene>
<dbReference type="GO" id="GO:0030248">
    <property type="term" value="F:cellulose binding"/>
    <property type="evidence" value="ECO:0007669"/>
    <property type="project" value="InterPro"/>
</dbReference>
<dbReference type="InterPro" id="IPR001087">
    <property type="entry name" value="GDSL"/>
</dbReference>
<dbReference type="SUPFAM" id="SSF57180">
    <property type="entry name" value="Cellulose-binding domain"/>
    <property type="match status" value="1"/>
</dbReference>
<feature type="domain" description="CBM1" evidence="2">
    <location>
        <begin position="54"/>
        <end position="91"/>
    </location>
</feature>
<evidence type="ECO:0000313" key="3">
    <source>
        <dbReference type="EMBL" id="KAA8629162.1"/>
    </source>
</evidence>
<dbReference type="GO" id="GO:0016788">
    <property type="term" value="F:hydrolase activity, acting on ester bonds"/>
    <property type="evidence" value="ECO:0007669"/>
    <property type="project" value="InterPro"/>
</dbReference>
<dbReference type="GO" id="GO:0005975">
    <property type="term" value="P:carbohydrate metabolic process"/>
    <property type="evidence" value="ECO:0007669"/>
    <property type="project" value="InterPro"/>
</dbReference>
<dbReference type="PROSITE" id="PS51164">
    <property type="entry name" value="CBM1_2"/>
    <property type="match status" value="1"/>
</dbReference>